<feature type="chain" id="PRO_5002667595" description="Sulfatase-modifying factor enzyme-like domain-containing protein" evidence="1">
    <location>
        <begin position="21"/>
        <end position="310"/>
    </location>
</feature>
<feature type="signal peptide" evidence="1">
    <location>
        <begin position="1"/>
        <end position="20"/>
    </location>
</feature>
<dbReference type="STRING" id="313596.RB2501_00861"/>
<accession>A4CNW5</accession>
<protein>
    <recommendedName>
        <fullName evidence="2">Sulfatase-modifying factor enzyme-like domain-containing protein</fullName>
    </recommendedName>
</protein>
<dbReference type="HOGENOM" id="CLU_012431_2_0_10"/>
<gene>
    <name evidence="3" type="ordered locus">RB2501_00861</name>
</gene>
<keyword evidence="4" id="KW-1185">Reference proteome</keyword>
<dbReference type="KEGG" id="rbi:RB2501_00861"/>
<dbReference type="InterPro" id="IPR005532">
    <property type="entry name" value="SUMF_dom"/>
</dbReference>
<dbReference type="Proteomes" id="UP000009049">
    <property type="component" value="Chromosome"/>
</dbReference>
<sequence length="310" mass="34067">MIQGIAIGWLCLLAISSGNAQEAGYTETLAGTNLEIDMAAIPGGTYTPASRQAGVSPGIVRVDPFWMSSREITWGLYQAFLQRSADSEPQPARGSEVNLEVDAVSGATIPYVDMSLGMGTGEEFPVGNVTRKAASLFCKWLSAKTGNFYRLPTEAEWEYAARAGTDTPYFFGSRPDSLGRYAWYSGNSDGTYHPVGKKQPNPWGLYDIYGNVAEWTLDRFESGAFGNAASEFEPPVAEYPGVLRGGSYRDGPEALKNAARLASNPVWKQRDPQFPRSKFWFTDAPFAGFRIVRPQNPPEASDFSRYWDTK</sequence>
<reference evidence="3 4" key="1">
    <citation type="journal article" date="2009" name="J. Bacteriol.">
        <title>Complete genome sequence of Robiginitalea biformata HTCC2501.</title>
        <authorList>
            <person name="Oh H.M."/>
            <person name="Giovannoni S.J."/>
            <person name="Lee K."/>
            <person name="Ferriera S."/>
            <person name="Johnson J."/>
            <person name="Cho J.C."/>
        </authorList>
    </citation>
    <scope>NUCLEOTIDE SEQUENCE [LARGE SCALE GENOMIC DNA]</scope>
    <source>
        <strain evidence="4">ATCC BAA-864 / HTCC2501 / KCTC 12146</strain>
    </source>
</reference>
<dbReference type="SUPFAM" id="SSF56436">
    <property type="entry name" value="C-type lectin-like"/>
    <property type="match status" value="1"/>
</dbReference>
<name>A4CNW5_ROBBH</name>
<dbReference type="AlphaFoldDB" id="A4CNW5"/>
<dbReference type="PANTHER" id="PTHR23150:SF19">
    <property type="entry name" value="FORMYLGLYCINE-GENERATING ENZYME"/>
    <property type="match status" value="1"/>
</dbReference>
<evidence type="ECO:0000256" key="1">
    <source>
        <dbReference type="SAM" id="SignalP"/>
    </source>
</evidence>
<dbReference type="InterPro" id="IPR051043">
    <property type="entry name" value="Sulfatase_Mod_Factor_Kinase"/>
</dbReference>
<keyword evidence="1" id="KW-0732">Signal</keyword>
<dbReference type="Pfam" id="PF03781">
    <property type="entry name" value="FGE-sulfatase"/>
    <property type="match status" value="1"/>
</dbReference>
<organism evidence="3 4">
    <name type="scientific">Robiginitalea biformata (strain ATCC BAA-864 / DSM 15991 / KCTC 12146 / HTCC2501)</name>
    <dbReference type="NCBI Taxonomy" id="313596"/>
    <lineage>
        <taxon>Bacteria</taxon>
        <taxon>Pseudomonadati</taxon>
        <taxon>Bacteroidota</taxon>
        <taxon>Flavobacteriia</taxon>
        <taxon>Flavobacteriales</taxon>
        <taxon>Flavobacteriaceae</taxon>
        <taxon>Robiginitalea</taxon>
    </lineage>
</organism>
<feature type="domain" description="Sulfatase-modifying factor enzyme-like" evidence="2">
    <location>
        <begin position="37"/>
        <end position="267"/>
    </location>
</feature>
<dbReference type="EMBL" id="CP001712">
    <property type="protein sequence ID" value="EAR14582.1"/>
    <property type="molecule type" value="Genomic_DNA"/>
</dbReference>
<dbReference type="eggNOG" id="COG1262">
    <property type="taxonomic scope" value="Bacteria"/>
</dbReference>
<evidence type="ECO:0000313" key="3">
    <source>
        <dbReference type="EMBL" id="EAR14582.1"/>
    </source>
</evidence>
<evidence type="ECO:0000259" key="2">
    <source>
        <dbReference type="Pfam" id="PF03781"/>
    </source>
</evidence>
<evidence type="ECO:0000313" key="4">
    <source>
        <dbReference type="Proteomes" id="UP000009049"/>
    </source>
</evidence>
<dbReference type="PANTHER" id="PTHR23150">
    <property type="entry name" value="SULFATASE MODIFYING FACTOR 1, 2"/>
    <property type="match status" value="1"/>
</dbReference>
<dbReference type="InterPro" id="IPR016187">
    <property type="entry name" value="CTDL_fold"/>
</dbReference>
<dbReference type="GO" id="GO:0120147">
    <property type="term" value="F:formylglycine-generating oxidase activity"/>
    <property type="evidence" value="ECO:0007669"/>
    <property type="project" value="TreeGrafter"/>
</dbReference>
<dbReference type="InterPro" id="IPR042095">
    <property type="entry name" value="SUMF_sf"/>
</dbReference>
<dbReference type="Gene3D" id="3.90.1580.10">
    <property type="entry name" value="paralog of FGE (formylglycine-generating enzyme)"/>
    <property type="match status" value="1"/>
</dbReference>
<proteinExistence type="predicted"/>